<dbReference type="OrthoDB" id="7301144at2"/>
<comment type="similarity">
    <text evidence="1">Belongs to the short-chain dehydrogenases/reductases (SDR) family.</text>
</comment>
<reference evidence="3 4" key="1">
    <citation type="submission" date="2018-09" db="EMBL/GenBank/DDBJ databases">
        <title>Acidovorax cavernicola nov. sp. isolated from Gruta de las Maravillas (Aracena, Spain).</title>
        <authorList>
            <person name="Jurado V."/>
            <person name="Gutierrez-Patricio S."/>
            <person name="Gonzalez-Pimentel J.L."/>
            <person name="Miller A.Z."/>
            <person name="Laiz L."/>
            <person name="Saiz-Jimenez C."/>
        </authorList>
    </citation>
    <scope>NUCLEOTIDE SEQUENCE [LARGE SCALE GENOMIC DNA]</scope>
    <source>
        <strain evidence="3 4">1011MAR4D40.2</strain>
    </source>
</reference>
<keyword evidence="2" id="KW-0560">Oxidoreductase</keyword>
<gene>
    <name evidence="3" type="ORF">D3H34_22650</name>
</gene>
<evidence type="ECO:0000256" key="2">
    <source>
        <dbReference type="ARBA" id="ARBA00023002"/>
    </source>
</evidence>
<dbReference type="CDD" id="cd05233">
    <property type="entry name" value="SDR_c"/>
    <property type="match status" value="1"/>
</dbReference>
<dbReference type="Pfam" id="PF13561">
    <property type="entry name" value="adh_short_C2"/>
    <property type="match status" value="1"/>
</dbReference>
<accession>A0A9X8GTG0</accession>
<organism evidence="3 4">
    <name type="scientific">Acidovorax cavernicola</name>
    <dbReference type="NCBI Taxonomy" id="1675792"/>
    <lineage>
        <taxon>Bacteria</taxon>
        <taxon>Pseudomonadati</taxon>
        <taxon>Pseudomonadota</taxon>
        <taxon>Betaproteobacteria</taxon>
        <taxon>Burkholderiales</taxon>
        <taxon>Comamonadaceae</taxon>
        <taxon>Acidovorax</taxon>
    </lineage>
</organism>
<dbReference type="PANTHER" id="PTHR43477">
    <property type="entry name" value="DIHYDROANTICAPSIN 7-DEHYDROGENASE"/>
    <property type="match status" value="1"/>
</dbReference>
<protein>
    <submittedName>
        <fullName evidence="3">SDR family oxidoreductase</fullName>
    </submittedName>
</protein>
<dbReference type="AlphaFoldDB" id="A0A9X8GTG0"/>
<comment type="caution">
    <text evidence="3">The sequence shown here is derived from an EMBL/GenBank/DDBJ whole genome shotgun (WGS) entry which is preliminary data.</text>
</comment>
<dbReference type="RefSeq" id="WP_119556499.1">
    <property type="nucleotide sequence ID" value="NZ_QXMN01000033.1"/>
</dbReference>
<dbReference type="Proteomes" id="UP000265619">
    <property type="component" value="Unassembled WGS sequence"/>
</dbReference>
<dbReference type="PANTHER" id="PTHR43477:SF1">
    <property type="entry name" value="DIHYDROANTICAPSIN 7-DEHYDROGENASE"/>
    <property type="match status" value="1"/>
</dbReference>
<keyword evidence="4" id="KW-1185">Reference proteome</keyword>
<dbReference type="EMBL" id="QXMN01000033">
    <property type="protein sequence ID" value="RIX76347.1"/>
    <property type="molecule type" value="Genomic_DNA"/>
</dbReference>
<evidence type="ECO:0000256" key="1">
    <source>
        <dbReference type="ARBA" id="ARBA00006484"/>
    </source>
</evidence>
<dbReference type="GO" id="GO:0016491">
    <property type="term" value="F:oxidoreductase activity"/>
    <property type="evidence" value="ECO:0007669"/>
    <property type="project" value="UniProtKB-KW"/>
</dbReference>
<dbReference type="PRINTS" id="PR00081">
    <property type="entry name" value="GDHRDH"/>
</dbReference>
<dbReference type="Gene3D" id="3.40.50.720">
    <property type="entry name" value="NAD(P)-binding Rossmann-like Domain"/>
    <property type="match status" value="1"/>
</dbReference>
<dbReference type="InterPro" id="IPR002347">
    <property type="entry name" value="SDR_fam"/>
</dbReference>
<sequence>MSSNVHIQSLKDRCAVIHGGSGALGGAVARAFAREGARVFVTGRSRRKLDAVVQDIAAAGGHAQAAVVDALDEAAMVRHAAEVAEQAGGIDVAFNAVGVFHVQGRPLAELSLEDYFLPVHAYARSNFLTAKAVAPHMAARGGGVILSVSTPASRLPGPGYLGHAVACAAVEGLMRHMAGELAAFRIRTACIRSHAIPEAVAAGSHSREVFRPAAERMGLTVEQMLAAPTDGLLVERLPSLDQLAGTAVFLASPLAGAITGAIVNLSGGVILD</sequence>
<proteinExistence type="inferred from homology"/>
<dbReference type="SUPFAM" id="SSF51735">
    <property type="entry name" value="NAD(P)-binding Rossmann-fold domains"/>
    <property type="match status" value="1"/>
</dbReference>
<dbReference type="InterPro" id="IPR036291">
    <property type="entry name" value="NAD(P)-bd_dom_sf"/>
</dbReference>
<evidence type="ECO:0000313" key="4">
    <source>
        <dbReference type="Proteomes" id="UP000265619"/>
    </source>
</evidence>
<name>A0A9X8GTG0_9BURK</name>
<evidence type="ECO:0000313" key="3">
    <source>
        <dbReference type="EMBL" id="RIX76347.1"/>
    </source>
</evidence>
<dbReference type="InterPro" id="IPR051122">
    <property type="entry name" value="SDR_DHRS6-like"/>
</dbReference>